<dbReference type="PANTHER" id="PTHR31988:SF19">
    <property type="entry name" value="9-O-ACETYL-N-ACETYLNEURAMINIC ACID DEACETYLASE-RELATED"/>
    <property type="match status" value="1"/>
</dbReference>
<dbReference type="SUPFAM" id="SSF52266">
    <property type="entry name" value="SGNH hydrolase"/>
    <property type="match status" value="1"/>
</dbReference>
<dbReference type="InterPro" id="IPR005181">
    <property type="entry name" value="SASA"/>
</dbReference>
<evidence type="ECO:0000259" key="2">
    <source>
        <dbReference type="Pfam" id="PF03629"/>
    </source>
</evidence>
<accession>A0A1G6ZAR6</accession>
<proteinExistence type="predicted"/>
<gene>
    <name evidence="3" type="ORF">SAMN05216464_103285</name>
</gene>
<dbReference type="Pfam" id="PF03629">
    <property type="entry name" value="SASA"/>
    <property type="match status" value="1"/>
</dbReference>
<dbReference type="InterPro" id="IPR052940">
    <property type="entry name" value="Carb_Esterase_6"/>
</dbReference>
<dbReference type="Gene3D" id="3.40.50.1110">
    <property type="entry name" value="SGNH hydrolase"/>
    <property type="match status" value="1"/>
</dbReference>
<dbReference type="EMBL" id="FNAI01000003">
    <property type="protein sequence ID" value="SDD99834.1"/>
    <property type="molecule type" value="Genomic_DNA"/>
</dbReference>
<dbReference type="STRING" id="1391627.SAMN05216464_103285"/>
<dbReference type="InterPro" id="IPR036514">
    <property type="entry name" value="SGNH_hydro_sf"/>
</dbReference>
<dbReference type="PANTHER" id="PTHR31988">
    <property type="entry name" value="ESTERASE, PUTATIVE (DUF303)-RELATED"/>
    <property type="match status" value="1"/>
</dbReference>
<evidence type="ECO:0000256" key="1">
    <source>
        <dbReference type="ARBA" id="ARBA00022801"/>
    </source>
</evidence>
<evidence type="ECO:0000313" key="3">
    <source>
        <dbReference type="EMBL" id="SDD99834.1"/>
    </source>
</evidence>
<name>A0A1G6ZAR6_9SPHI</name>
<organism evidence="3 4">
    <name type="scientific">Mucilaginibacter pineti</name>
    <dbReference type="NCBI Taxonomy" id="1391627"/>
    <lineage>
        <taxon>Bacteria</taxon>
        <taxon>Pseudomonadati</taxon>
        <taxon>Bacteroidota</taxon>
        <taxon>Sphingobacteriia</taxon>
        <taxon>Sphingobacteriales</taxon>
        <taxon>Sphingobacteriaceae</taxon>
        <taxon>Mucilaginibacter</taxon>
    </lineage>
</organism>
<feature type="domain" description="Sialate O-acetylesterase" evidence="2">
    <location>
        <begin position="3"/>
        <end position="155"/>
    </location>
</feature>
<dbReference type="Proteomes" id="UP000199072">
    <property type="component" value="Unassembled WGS sequence"/>
</dbReference>
<protein>
    <recommendedName>
        <fullName evidence="2">Sialate O-acetylesterase domain-containing protein</fullName>
    </recommendedName>
</protein>
<keyword evidence="4" id="KW-1185">Reference proteome</keyword>
<dbReference type="GO" id="GO:0016788">
    <property type="term" value="F:hydrolase activity, acting on ester bonds"/>
    <property type="evidence" value="ECO:0007669"/>
    <property type="project" value="UniProtKB-ARBA"/>
</dbReference>
<sequence length="156" mass="17039">MLHSFLMVGQSNMAGRGILTEAKPIIDEQIKVLVNGRWQTMWEPINNDRPTAGIGLAASFAGSWRLKNKDIQIGLIPCAEGGSSLDDWAVGGELFDHAVFQAKMAMRTSELKAILWHQGENDSFQGLSKTYVSKLSVITDAFISELGCPELLFIAG</sequence>
<keyword evidence="1" id="KW-0378">Hydrolase</keyword>
<evidence type="ECO:0000313" key="4">
    <source>
        <dbReference type="Proteomes" id="UP000199072"/>
    </source>
</evidence>
<dbReference type="RefSeq" id="WP_205411226.1">
    <property type="nucleotide sequence ID" value="NZ_FNAI01000003.1"/>
</dbReference>
<dbReference type="AlphaFoldDB" id="A0A1G6ZAR6"/>
<reference evidence="3 4" key="1">
    <citation type="submission" date="2016-10" db="EMBL/GenBank/DDBJ databases">
        <authorList>
            <person name="de Groot N.N."/>
        </authorList>
    </citation>
    <scope>NUCLEOTIDE SEQUENCE [LARGE SCALE GENOMIC DNA]</scope>
    <source>
        <strain evidence="3 4">47C3B</strain>
    </source>
</reference>